<dbReference type="InterPro" id="IPR022186">
    <property type="entry name" value="DUF3713"/>
</dbReference>
<comment type="similarity">
    <text evidence="1">Belongs to the MG307/MG309/MG338 family.</text>
</comment>
<protein>
    <recommendedName>
        <fullName evidence="5">Lipoprotein</fullName>
    </recommendedName>
</protein>
<feature type="signal peptide" evidence="2">
    <location>
        <begin position="1"/>
        <end position="37"/>
    </location>
</feature>
<dbReference type="Pfam" id="PF12506">
    <property type="entry name" value="DUF3713"/>
    <property type="match status" value="1"/>
</dbReference>
<dbReference type="AlphaFoldDB" id="A0A292IIB4"/>
<evidence type="ECO:0000256" key="1">
    <source>
        <dbReference type="ARBA" id="ARBA00010828"/>
    </source>
</evidence>
<proteinExistence type="inferred from homology"/>
<dbReference type="RefSeq" id="WP_343251636.1">
    <property type="nucleotide sequence ID" value="NZ_HG937516.1"/>
</dbReference>
<name>A0A292IIB4_9MOLU</name>
<dbReference type="EMBL" id="HG937516">
    <property type="protein sequence ID" value="CDN40292.1"/>
    <property type="molecule type" value="Genomic_DNA"/>
</dbReference>
<dbReference type="Proteomes" id="UP000261764">
    <property type="component" value="Chromosome I"/>
</dbReference>
<evidence type="ECO:0000313" key="3">
    <source>
        <dbReference type="EMBL" id="CDN40292.1"/>
    </source>
</evidence>
<evidence type="ECO:0000313" key="4">
    <source>
        <dbReference type="Proteomes" id="UP000261764"/>
    </source>
</evidence>
<evidence type="ECO:0000256" key="2">
    <source>
        <dbReference type="SAM" id="SignalP"/>
    </source>
</evidence>
<dbReference type="PROSITE" id="PS51257">
    <property type="entry name" value="PROKAR_LIPOPROTEIN"/>
    <property type="match status" value="1"/>
</dbReference>
<organism evidence="3 4">
    <name type="scientific">Mycoplasma amphoriforme A39</name>
    <dbReference type="NCBI Taxonomy" id="572419"/>
    <lineage>
        <taxon>Bacteria</taxon>
        <taxon>Bacillati</taxon>
        <taxon>Mycoplasmatota</taxon>
        <taxon>Mollicutes</taxon>
        <taxon>Mycoplasmataceae</taxon>
        <taxon>Mycoplasma</taxon>
    </lineage>
</organism>
<dbReference type="KEGG" id="mamp:MAMA39_01690"/>
<reference evidence="3 4" key="1">
    <citation type="journal article" date="2015" name="Clin. Infect. Dis.">
        <title>Genomic Investigations unmask Mycoplasma amphoriforme, a new respiratory pathogen.</title>
        <authorList>
            <person name="Gillespie S.H."/>
            <person name="Ling C.L."/>
            <person name="Oravcova K."/>
            <person name="Pinheiro M."/>
            <person name="Wells L."/>
            <person name="Bryant J.M."/>
            <person name="McHugh T.D."/>
            <person name="Bebear C."/>
            <person name="Webster D."/>
            <person name="Harris S.R."/>
            <person name="Seth-Smith H.M."/>
            <person name="Thomson N.R."/>
        </authorList>
    </citation>
    <scope>NUCLEOTIDE SEQUENCE [LARGE SCALE GENOMIC DNA]</scope>
    <source>
        <strain evidence="3 4">A39</strain>
    </source>
</reference>
<sequence>MKKIKTNKAKLWTTFFALNALAGIGLIIASCSNPSTATLQSLFNNSRTRNFSSSKSGSPTAVLNSSLLQRNGYSAFIKDRLADVLTNWYKNNKDGTVRNAYRNFETEINKDWDKQVKDYQKQFRNDYLVRLQTNILDPVGGTQETWKTSQLRQRVISDFYNRIFAANSTFLNLTNADGSVVNNPTVDQINDPTKWDSIKFSAGGYNQIEPNNSETIRQNTNQTFADIQNAIFNYWVHDENPNLISQAVFANEVPENGGLAKIFDEQTIGASNLTASYAFQAFNNDSSVVNAKGNNAYKTIVGGANGLSKYVDSKNHTIDIPGSLSSNNPGKILLTASEMFAGSNPVEVTAAFVQQYLRVSKTATNNMDNVGSPVALSATSIMDNFLRTSNGDPNTAWFAANSDYVKIAPNLTDSFYNNYKKLTESNSTTHIYNVTLPKSNDAMNMNDNSMNNNTGGKEADQFILFRATDGVHLLAIDGGKYYLGVANSGNNGNNDKGRDVVKQSQFLKFRALLASIPNGISADLKYTFDLKSILSTWFNANQETLLFKILGDAATNANSFANNNSNFLNLPSNSAFKTSITKLYNDAKDYVNAWYSYSNAQKIESAVASEQSKLDAWGKTYIDLVKANTLTKIGIAAPLPYVRQSDGDYFGISEYYRQLTSMSNATKGNSFHLFSDATIKARSELVKQTENLTNRLNVSVARPLPFSQFVFLNSASLSDYSLAANLAIHSTIGSTETTNQIKTDYFFGNKDFNDIYETTASTNNGTGSTDGIKGYGNISKDVLQEVIRTYYQQSVFNSLPSKITYGLFKTQEELNQKIDKAWKAKQIANLPYSSDAINYYTFLYTLTYLLRNNLANFKAILQTQIFNGTQAMVSWTVPTNPDSLTNNSTNGMNGANDPISKFEPNNNFIQGTEKTNWNNISNGNGMNNIQNMSSNNNVIPKVNVFNESSHYYNYTKDGNGTNGNNYFYGFEGLSTSSSTGNVNSKIATAAYNNYFASGSQGSLYQYGDLNSLKTYINKISDITELTTVVNQLSNRAGIVVSNFFQKDDKGKDVLNFTQKKAYILRQISNLNDSYFMRFSGYIGRQKAAVNGTNGRHDAFLKSQPLSEDGKRTIIAAYISQINFRDVAALGTQSWNSASGANTGRLGLSLHAFLAVVAQQAMDTSTQAMAMKDLIANSSYQITNTTNAQRGAFILSGDKRLYDALGNTWVTQNASNF</sequence>
<feature type="chain" id="PRO_5044833473" description="Lipoprotein" evidence="2">
    <location>
        <begin position="38"/>
        <end position="1216"/>
    </location>
</feature>
<keyword evidence="4" id="KW-1185">Reference proteome</keyword>
<evidence type="ECO:0008006" key="5">
    <source>
        <dbReference type="Google" id="ProtNLM"/>
    </source>
</evidence>
<keyword evidence="2" id="KW-0732">Signal</keyword>
<gene>
    <name evidence="3" type="ORF">MAMA39_01690</name>
</gene>
<accession>A0A292IIB4</accession>